<comment type="caution">
    <text evidence="8">The sequence shown here is derived from an EMBL/GenBank/DDBJ whole genome shotgun (WGS) entry which is preliminary data.</text>
</comment>
<name>A0A4V3DMC8_9GAMM</name>
<keyword evidence="8" id="KW-0645">Protease</keyword>
<dbReference type="PANTHER" id="PTHR11705:SF119">
    <property type="entry name" value="OS02G0119300 PROTEIN"/>
    <property type="match status" value="1"/>
</dbReference>
<gene>
    <name evidence="8" type="ORF">DFR29_10672</name>
</gene>
<evidence type="ECO:0000256" key="2">
    <source>
        <dbReference type="ARBA" id="ARBA00005988"/>
    </source>
</evidence>
<evidence type="ECO:0000256" key="3">
    <source>
        <dbReference type="ARBA" id="ARBA00022723"/>
    </source>
</evidence>
<feature type="chain" id="PRO_5020296461" evidence="6">
    <location>
        <begin position="21"/>
        <end position="795"/>
    </location>
</feature>
<feature type="active site" description="Proton donor/acceptor" evidence="5">
    <location>
        <position position="382"/>
    </location>
</feature>
<protein>
    <submittedName>
        <fullName evidence="8">Zinc carboxypeptidase</fullName>
    </submittedName>
</protein>
<dbReference type="InterPro" id="IPR000834">
    <property type="entry name" value="Peptidase_M14"/>
</dbReference>
<comment type="cofactor">
    <cofactor evidence="1">
        <name>Zn(2+)</name>
        <dbReference type="ChEBI" id="CHEBI:29105"/>
    </cofactor>
</comment>
<evidence type="ECO:0000256" key="5">
    <source>
        <dbReference type="PROSITE-ProRule" id="PRU01379"/>
    </source>
</evidence>
<evidence type="ECO:0000256" key="6">
    <source>
        <dbReference type="SAM" id="SignalP"/>
    </source>
</evidence>
<dbReference type="Pfam" id="PF00246">
    <property type="entry name" value="Peptidase_M14"/>
    <property type="match status" value="1"/>
</dbReference>
<feature type="domain" description="Peptidase M14" evidence="7">
    <location>
        <begin position="103"/>
        <end position="413"/>
    </location>
</feature>
<organism evidence="8 9">
    <name type="scientific">Tahibacter aquaticus</name>
    <dbReference type="NCBI Taxonomy" id="520092"/>
    <lineage>
        <taxon>Bacteria</taxon>
        <taxon>Pseudomonadati</taxon>
        <taxon>Pseudomonadota</taxon>
        <taxon>Gammaproteobacteria</taxon>
        <taxon>Lysobacterales</taxon>
        <taxon>Rhodanobacteraceae</taxon>
        <taxon>Tahibacter</taxon>
    </lineage>
</organism>
<evidence type="ECO:0000256" key="4">
    <source>
        <dbReference type="ARBA" id="ARBA00022833"/>
    </source>
</evidence>
<dbReference type="RefSeq" id="WP_133818679.1">
    <property type="nucleotide sequence ID" value="NZ_SNZH01000006.1"/>
</dbReference>
<dbReference type="PRINTS" id="PR00765">
    <property type="entry name" value="CRBOXYPTASEA"/>
</dbReference>
<evidence type="ECO:0000256" key="1">
    <source>
        <dbReference type="ARBA" id="ARBA00001947"/>
    </source>
</evidence>
<dbReference type="PANTHER" id="PTHR11705">
    <property type="entry name" value="PROTEASE FAMILY M14 CARBOXYPEPTIDASE A,B"/>
    <property type="match status" value="1"/>
</dbReference>
<sequence>MRKTIVTSILLALASTAAYAAGDTLQVVSVHTRDAALIARMSEKFGHMRVDRHKGVVMVEADATQMSWLKDQHVDATVELAATQAVQAQTSGNSLRSIPGFACYRTVEETQASMDALIAARPNLASKIDIGDTWEKVTAGGNPGYDLVVLKLTNSAIPGPKPKLFAMTAIHAREYTTAELNTRFAEWLVNNYGTDAEATWLLDHNEFHLLLQSNPDGRKKAETGLSWRKNVNTAYCGTTSNSRGADLNRNYPFHWGGPGASSSQCDETYRGATSASEPETQAVVNYVQSIFPDLRPDDLTTPAPDTTQGLFLDIHSFSQLVLWPWGDTTTLAPNAAALEILGRRIAWFNNYDPQQSVGLYPTSGTTDDSAYGPLGVPAYTIELGTAFFENCGSFEASTYPLNVAALRYASRTLSAPYKLPFGPDALQLTATPDLVVAGDTVRIEGRVDDSRLNLTPQPQSGAPPVPTTQNVASARVYIDALPWEPGVVSQAMTASDGSFNSGSEAVRADIATTGMASGKHLVYVQGVDLNGAAGPPNAVFVEVAQANEIATLHGTVTDAQSSVPLAASIKLGTATVQADAAGAYSKRLRAGTVDVEVSAPGHITERIAGLALSGGSDIVRNFQLAPNCTVFSDNAEGANPGWTAQSPWGVANNVAGNATKVWTDSPAGNYANNINLSLTSPLLNFTGYDDAVLSFDHKCVTEATYDFGIVEISTNASAGTPSWAELYRCDGGSTWQNQRIALPAAANQGAVKLRFRLTSDSSEVREGWSLDNIRVEAGGTACRAVADGIFDNGFE</sequence>
<dbReference type="EMBL" id="SNZH01000006">
    <property type="protein sequence ID" value="TDR43930.1"/>
    <property type="molecule type" value="Genomic_DNA"/>
</dbReference>
<dbReference type="InterPro" id="IPR008969">
    <property type="entry name" value="CarboxyPept-like_regulatory"/>
</dbReference>
<keyword evidence="8" id="KW-0121">Carboxypeptidase</keyword>
<dbReference type="GO" id="GO:0008270">
    <property type="term" value="F:zinc ion binding"/>
    <property type="evidence" value="ECO:0007669"/>
    <property type="project" value="InterPro"/>
</dbReference>
<dbReference type="PROSITE" id="PS52035">
    <property type="entry name" value="PEPTIDASE_M14"/>
    <property type="match status" value="1"/>
</dbReference>
<dbReference type="CDD" id="cd06226">
    <property type="entry name" value="M14_CPT_like"/>
    <property type="match status" value="1"/>
</dbReference>
<dbReference type="Gene3D" id="3.40.630.10">
    <property type="entry name" value="Zn peptidases"/>
    <property type="match status" value="1"/>
</dbReference>
<evidence type="ECO:0000313" key="9">
    <source>
        <dbReference type="Proteomes" id="UP000295293"/>
    </source>
</evidence>
<dbReference type="AlphaFoldDB" id="A0A4V3DMC8"/>
<dbReference type="PROSITE" id="PS00133">
    <property type="entry name" value="CARBOXYPEPT_ZN_2"/>
    <property type="match status" value="1"/>
</dbReference>
<comment type="similarity">
    <text evidence="2 5">Belongs to the peptidase M14 family.</text>
</comment>
<dbReference type="Proteomes" id="UP000295293">
    <property type="component" value="Unassembled WGS sequence"/>
</dbReference>
<dbReference type="GO" id="GO:0004181">
    <property type="term" value="F:metallocarboxypeptidase activity"/>
    <property type="evidence" value="ECO:0007669"/>
    <property type="project" value="InterPro"/>
</dbReference>
<dbReference type="OrthoDB" id="9811296at2"/>
<dbReference type="Gene3D" id="2.60.120.260">
    <property type="entry name" value="Galactose-binding domain-like"/>
    <property type="match status" value="1"/>
</dbReference>
<keyword evidence="9" id="KW-1185">Reference proteome</keyword>
<evidence type="ECO:0000259" key="7">
    <source>
        <dbReference type="PROSITE" id="PS52035"/>
    </source>
</evidence>
<reference evidence="8 9" key="1">
    <citation type="submission" date="2019-03" db="EMBL/GenBank/DDBJ databases">
        <title>Genomic Encyclopedia of Type Strains, Phase IV (KMG-IV): sequencing the most valuable type-strain genomes for metagenomic binning, comparative biology and taxonomic classification.</title>
        <authorList>
            <person name="Goeker M."/>
        </authorList>
    </citation>
    <scope>NUCLEOTIDE SEQUENCE [LARGE SCALE GENOMIC DNA]</scope>
    <source>
        <strain evidence="8 9">DSM 21667</strain>
    </source>
</reference>
<keyword evidence="6" id="KW-0732">Signal</keyword>
<feature type="signal peptide" evidence="6">
    <location>
        <begin position="1"/>
        <end position="20"/>
    </location>
</feature>
<dbReference type="GO" id="GO:0006508">
    <property type="term" value="P:proteolysis"/>
    <property type="evidence" value="ECO:0007669"/>
    <property type="project" value="InterPro"/>
</dbReference>
<keyword evidence="4" id="KW-0862">Zinc</keyword>
<accession>A0A4V3DMC8</accession>
<dbReference type="Gene3D" id="2.60.40.1120">
    <property type="entry name" value="Carboxypeptidase-like, regulatory domain"/>
    <property type="match status" value="1"/>
</dbReference>
<dbReference type="SUPFAM" id="SSF53187">
    <property type="entry name" value="Zn-dependent exopeptidases"/>
    <property type="match status" value="1"/>
</dbReference>
<evidence type="ECO:0000313" key="8">
    <source>
        <dbReference type="EMBL" id="TDR43930.1"/>
    </source>
</evidence>
<dbReference type="GO" id="GO:0005615">
    <property type="term" value="C:extracellular space"/>
    <property type="evidence" value="ECO:0007669"/>
    <property type="project" value="TreeGrafter"/>
</dbReference>
<keyword evidence="3" id="KW-0479">Metal-binding</keyword>
<proteinExistence type="inferred from homology"/>
<keyword evidence="8" id="KW-0378">Hydrolase</keyword>
<dbReference type="InterPro" id="IPR057247">
    <property type="entry name" value="CARBOXYPEPT_ZN_2"/>
</dbReference>
<dbReference type="SMART" id="SM00631">
    <property type="entry name" value="Zn_pept"/>
    <property type="match status" value="1"/>
</dbReference>
<dbReference type="SUPFAM" id="SSF49464">
    <property type="entry name" value="Carboxypeptidase regulatory domain-like"/>
    <property type="match status" value="1"/>
</dbReference>